<dbReference type="EMBL" id="GISG01259094">
    <property type="protein sequence ID" value="MBA4673477.1"/>
    <property type="molecule type" value="Transcribed_RNA"/>
</dbReference>
<protein>
    <submittedName>
        <fullName evidence="1">Uncharacterized protein</fullName>
    </submittedName>
</protein>
<reference evidence="1" key="2">
    <citation type="submission" date="2020-07" db="EMBL/GenBank/DDBJ databases">
        <authorList>
            <person name="Vera ALvarez R."/>
            <person name="Arias-Moreno D.M."/>
            <person name="Jimenez-Jacinto V."/>
            <person name="Jimenez-Bremont J.F."/>
            <person name="Swaminathan K."/>
            <person name="Moose S.P."/>
            <person name="Guerrero-Gonzalez M.L."/>
            <person name="Marino-Ramirez L."/>
            <person name="Landsman D."/>
            <person name="Rodriguez-Kessler M."/>
            <person name="Delgado-Sanchez P."/>
        </authorList>
    </citation>
    <scope>NUCLEOTIDE SEQUENCE</scope>
    <source>
        <tissue evidence="1">Cladode</tissue>
    </source>
</reference>
<reference evidence="1" key="1">
    <citation type="journal article" date="2013" name="J. Plant Res.">
        <title>Effect of fungi and light on seed germination of three Opuntia species from semiarid lands of central Mexico.</title>
        <authorList>
            <person name="Delgado-Sanchez P."/>
            <person name="Jimenez-Bremont J.F."/>
            <person name="Guerrero-Gonzalez Mde L."/>
            <person name="Flores J."/>
        </authorList>
    </citation>
    <scope>NUCLEOTIDE SEQUENCE</scope>
    <source>
        <tissue evidence="1">Cladode</tissue>
    </source>
</reference>
<proteinExistence type="predicted"/>
<dbReference type="AlphaFoldDB" id="A0A7C9ARK4"/>
<sequence length="197" mass="21292">MRFKIIATVALRAGCNMGPITVPGFIETKSMPFSLENFHAASSAKTFEMLYHFAPGYSSQCSGLENQHSSTITLGVRGCPVNRTADIEDVKITLLTDALLLQAPRTLSVPFTAGSSTSAWGSTTLKLTGEAVWKTPSHPAMATSKEPSSIKSALNRRSLSFAPSSLFKCSVFALSSTTAISIEHLYMCLPLFPHWEK</sequence>
<organism evidence="1">
    <name type="scientific">Opuntia streptacantha</name>
    <name type="common">Prickly pear cactus</name>
    <name type="synonym">Opuntia cardona</name>
    <dbReference type="NCBI Taxonomy" id="393608"/>
    <lineage>
        <taxon>Eukaryota</taxon>
        <taxon>Viridiplantae</taxon>
        <taxon>Streptophyta</taxon>
        <taxon>Embryophyta</taxon>
        <taxon>Tracheophyta</taxon>
        <taxon>Spermatophyta</taxon>
        <taxon>Magnoliopsida</taxon>
        <taxon>eudicotyledons</taxon>
        <taxon>Gunneridae</taxon>
        <taxon>Pentapetalae</taxon>
        <taxon>Caryophyllales</taxon>
        <taxon>Cactineae</taxon>
        <taxon>Cactaceae</taxon>
        <taxon>Opuntioideae</taxon>
        <taxon>Opuntia</taxon>
    </lineage>
</organism>
<evidence type="ECO:0000313" key="1">
    <source>
        <dbReference type="EMBL" id="MBA4673477.1"/>
    </source>
</evidence>
<accession>A0A7C9ARK4</accession>
<name>A0A7C9ARK4_OPUST</name>